<keyword evidence="1" id="KW-0812">Transmembrane</keyword>
<name>A0A1F7F1G7_UNCRA</name>
<organism evidence="2 3">
    <name type="scientific">Candidatus Raymondbacteria bacterium RIFOXYD12_FULL_49_13</name>
    <dbReference type="NCBI Taxonomy" id="1817890"/>
    <lineage>
        <taxon>Bacteria</taxon>
        <taxon>Raymondiibacteriota</taxon>
    </lineage>
</organism>
<protein>
    <submittedName>
        <fullName evidence="2">Uncharacterized protein</fullName>
    </submittedName>
</protein>
<comment type="caution">
    <text evidence="2">The sequence shown here is derived from an EMBL/GenBank/DDBJ whole genome shotgun (WGS) entry which is preliminary data.</text>
</comment>
<keyword evidence="1" id="KW-1133">Transmembrane helix</keyword>
<reference evidence="2 3" key="1">
    <citation type="journal article" date="2016" name="Nat. Commun.">
        <title>Thousands of microbial genomes shed light on interconnected biogeochemical processes in an aquifer system.</title>
        <authorList>
            <person name="Anantharaman K."/>
            <person name="Brown C.T."/>
            <person name="Hug L.A."/>
            <person name="Sharon I."/>
            <person name="Castelle C.J."/>
            <person name="Probst A.J."/>
            <person name="Thomas B.C."/>
            <person name="Singh A."/>
            <person name="Wilkins M.J."/>
            <person name="Karaoz U."/>
            <person name="Brodie E.L."/>
            <person name="Williams K.H."/>
            <person name="Hubbard S.S."/>
            <person name="Banfield J.F."/>
        </authorList>
    </citation>
    <scope>NUCLEOTIDE SEQUENCE [LARGE SCALE GENOMIC DNA]</scope>
</reference>
<keyword evidence="1" id="KW-0472">Membrane</keyword>
<sequence length="86" mass="9893">MNIKTEKKGDLIIVKVGDISRGDFHDLRVSIAKKVQKQIPLHLFGFLFLPVGVWNFSVLQDGNFELLDSVENGKNYRFLRVKSIFN</sequence>
<evidence type="ECO:0000313" key="2">
    <source>
        <dbReference type="EMBL" id="OGK00510.1"/>
    </source>
</evidence>
<dbReference type="EMBL" id="MFYX01000146">
    <property type="protein sequence ID" value="OGK00510.1"/>
    <property type="molecule type" value="Genomic_DNA"/>
</dbReference>
<gene>
    <name evidence="2" type="ORF">A2519_10920</name>
</gene>
<feature type="transmembrane region" description="Helical" evidence="1">
    <location>
        <begin position="41"/>
        <end position="59"/>
    </location>
</feature>
<accession>A0A1F7F1G7</accession>
<evidence type="ECO:0000313" key="3">
    <source>
        <dbReference type="Proteomes" id="UP000179243"/>
    </source>
</evidence>
<dbReference type="AlphaFoldDB" id="A0A1F7F1G7"/>
<dbReference type="Proteomes" id="UP000179243">
    <property type="component" value="Unassembled WGS sequence"/>
</dbReference>
<evidence type="ECO:0000256" key="1">
    <source>
        <dbReference type="SAM" id="Phobius"/>
    </source>
</evidence>
<proteinExistence type="predicted"/>